<sequence length="64" mass="7162">MRSILIKDADYLVTSNESGQILRRASLLIEDNIIASINPKVKRADRVINARGKIVLPGLINMHH</sequence>
<organism evidence="1 2">
    <name type="scientific">Candidatus Portnoybacteria bacterium CG02_land_8_20_14_3_00_45_8</name>
    <dbReference type="NCBI Taxonomy" id="1974807"/>
    <lineage>
        <taxon>Bacteria</taxon>
        <taxon>Candidatus Portnoyibacteriota</taxon>
    </lineage>
</organism>
<dbReference type="EC" id="3.5.4.43" evidence="1"/>
<reference evidence="2" key="1">
    <citation type="submission" date="2017-09" db="EMBL/GenBank/DDBJ databases">
        <title>Depth-based differentiation of microbial function through sediment-hosted aquifers and enrichment of novel symbionts in the deep terrestrial subsurface.</title>
        <authorList>
            <person name="Probst A.J."/>
            <person name="Ladd B."/>
            <person name="Jarett J.K."/>
            <person name="Geller-Mcgrath D.E."/>
            <person name="Sieber C.M.K."/>
            <person name="Emerson J.B."/>
            <person name="Anantharaman K."/>
            <person name="Thomas B.C."/>
            <person name="Malmstrom R."/>
            <person name="Stieglmeier M."/>
            <person name="Klingl A."/>
            <person name="Woyke T."/>
            <person name="Ryan C.M."/>
            <person name="Banfield J.F."/>
        </authorList>
    </citation>
    <scope>NUCLEOTIDE SEQUENCE [LARGE SCALE GENOMIC DNA]</scope>
</reference>
<evidence type="ECO:0000313" key="2">
    <source>
        <dbReference type="Proteomes" id="UP000229247"/>
    </source>
</evidence>
<dbReference type="AlphaFoldDB" id="A0A2M7D6S4"/>
<evidence type="ECO:0000313" key="1">
    <source>
        <dbReference type="EMBL" id="PIV38723.1"/>
    </source>
</evidence>
<dbReference type="EMBL" id="PEUE01000013">
    <property type="protein sequence ID" value="PIV38723.1"/>
    <property type="molecule type" value="Genomic_DNA"/>
</dbReference>
<protein>
    <submittedName>
        <fullName evidence="1">8-oxoguanine deaminase</fullName>
        <ecNumber evidence="1">3.5.4.43</ecNumber>
    </submittedName>
</protein>
<feature type="non-terminal residue" evidence="1">
    <location>
        <position position="64"/>
    </location>
</feature>
<dbReference type="Proteomes" id="UP000229247">
    <property type="component" value="Unassembled WGS sequence"/>
</dbReference>
<accession>A0A2M7D6S4</accession>
<name>A0A2M7D6S4_9BACT</name>
<proteinExistence type="predicted"/>
<dbReference type="InterPro" id="IPR011059">
    <property type="entry name" value="Metal-dep_hydrolase_composite"/>
</dbReference>
<dbReference type="GO" id="GO:0018763">
    <property type="term" value="F:hydroxydechloroatrazine ethylaminohydrolase activity"/>
    <property type="evidence" value="ECO:0007669"/>
    <property type="project" value="UniProtKB-EC"/>
</dbReference>
<gene>
    <name evidence="1" type="ORF">COS30_00510</name>
</gene>
<keyword evidence="1" id="KW-0378">Hydrolase</keyword>
<dbReference type="SUPFAM" id="SSF51338">
    <property type="entry name" value="Composite domain of metallo-dependent hydrolases"/>
    <property type="match status" value="1"/>
</dbReference>
<comment type="caution">
    <text evidence="1">The sequence shown here is derived from an EMBL/GenBank/DDBJ whole genome shotgun (WGS) entry which is preliminary data.</text>
</comment>
<dbReference type="Gene3D" id="2.30.40.10">
    <property type="entry name" value="Urease, subunit C, domain 1"/>
    <property type="match status" value="1"/>
</dbReference>